<keyword evidence="2" id="KW-1185">Reference proteome</keyword>
<reference evidence="1 2" key="1">
    <citation type="submission" date="2016-10" db="EMBL/GenBank/DDBJ databases">
        <authorList>
            <person name="de Groot N.N."/>
        </authorList>
    </citation>
    <scope>NUCLEOTIDE SEQUENCE [LARGE SCALE GENOMIC DNA]</scope>
    <source>
        <strain evidence="1 2">DSM 25186</strain>
    </source>
</reference>
<dbReference type="AlphaFoldDB" id="A0A1G9K1K0"/>
<name>A0A1G9K1K0_9BACT</name>
<evidence type="ECO:0000313" key="2">
    <source>
        <dbReference type="Proteomes" id="UP000198510"/>
    </source>
</evidence>
<accession>A0A1G9K1K0</accession>
<sequence length="199" mass="23512">MKYLPIFFLLFILFVQCSQPKKKLTDVVKIHSLANDGTISQTDTLYWQTTHHDGYISTKYGQNPDPNLDLDTVLIFYDFRQMVGNDSSIEMFSESCRKLGSATYPNLTGQDSTAVTLFLYDDPARIDEEMIFFFDEDLRLLMTYDLNWRYVYELYEYDSTSFLLYRQILEDSLHRPHLSEWKWKGLKETLSDLDLEQTP</sequence>
<dbReference type="EMBL" id="FNFO01000006">
    <property type="protein sequence ID" value="SDL43800.1"/>
    <property type="molecule type" value="Genomic_DNA"/>
</dbReference>
<proteinExistence type="predicted"/>
<protein>
    <submittedName>
        <fullName evidence="1">Uncharacterized protein</fullName>
    </submittedName>
</protein>
<dbReference type="RefSeq" id="WP_089683628.1">
    <property type="nucleotide sequence ID" value="NZ_FNFO01000006.1"/>
</dbReference>
<dbReference type="Proteomes" id="UP000198510">
    <property type="component" value="Unassembled WGS sequence"/>
</dbReference>
<organism evidence="1 2">
    <name type="scientific">Catalinimonas alkaloidigena</name>
    <dbReference type="NCBI Taxonomy" id="1075417"/>
    <lineage>
        <taxon>Bacteria</taxon>
        <taxon>Pseudomonadati</taxon>
        <taxon>Bacteroidota</taxon>
        <taxon>Cytophagia</taxon>
        <taxon>Cytophagales</taxon>
        <taxon>Catalimonadaceae</taxon>
        <taxon>Catalinimonas</taxon>
    </lineage>
</organism>
<evidence type="ECO:0000313" key="1">
    <source>
        <dbReference type="EMBL" id="SDL43800.1"/>
    </source>
</evidence>
<gene>
    <name evidence="1" type="ORF">SAMN05421823_10624</name>
</gene>